<protein>
    <submittedName>
        <fullName evidence="1">Uncharacterized protein</fullName>
    </submittedName>
</protein>
<keyword evidence="2" id="KW-1185">Reference proteome</keyword>
<evidence type="ECO:0000313" key="2">
    <source>
        <dbReference type="Proteomes" id="UP000827976"/>
    </source>
</evidence>
<dbReference type="Proteomes" id="UP000827976">
    <property type="component" value="Chromosome 5"/>
</dbReference>
<organism evidence="1 2">
    <name type="scientific">Dioscorea alata</name>
    <name type="common">Purple yam</name>
    <dbReference type="NCBI Taxonomy" id="55571"/>
    <lineage>
        <taxon>Eukaryota</taxon>
        <taxon>Viridiplantae</taxon>
        <taxon>Streptophyta</taxon>
        <taxon>Embryophyta</taxon>
        <taxon>Tracheophyta</taxon>
        <taxon>Spermatophyta</taxon>
        <taxon>Magnoliopsida</taxon>
        <taxon>Liliopsida</taxon>
        <taxon>Dioscoreales</taxon>
        <taxon>Dioscoreaceae</taxon>
        <taxon>Dioscorea</taxon>
    </lineage>
</organism>
<comment type="caution">
    <text evidence="1">The sequence shown here is derived from an EMBL/GenBank/DDBJ whole genome shotgun (WGS) entry which is preliminary data.</text>
</comment>
<dbReference type="EMBL" id="CM037015">
    <property type="protein sequence ID" value="KAH7682690.1"/>
    <property type="molecule type" value="Genomic_DNA"/>
</dbReference>
<sequence>MWRQSASPGGARNPHSKSLPSSRANRVPDRNLSDDDEELDEITYGDDSLESLRSLYSNHTKKKHEISLAENENARRELENDSCDHRKSLLMEELDHDSGDESISDEDNNVLSNFLHTSGVAKAKRNNDHGVERKRQEVARKWSAVSEEANEFVYLNEKTPSSSFRGSRGRAKPKFSIHSYTHMGGMPSSHGFKVENEILPPEGIKNYADFINLHETNENSMSELLGDLQEEKTQLLDKFISHKPIAAPSMAELLEGLQENNHHFLGASNLFLQNDRPKGRRRNYIAGKKTTCTLGPRILDDEDPPEFVDDRMSSDDEDNYNDDIRYTTHPVKGQTMADLFQEAFSTAASDEPVVERSCRQPRVEFHQRLQRVMQTEKEISMEFLKRMQEGWVPRYESKFMDVQILSRVLEAKLTVCWCLLGENIESSEGHKSLQLATDVGTLKMNVIFSSKICDNVELEVGNRVRIYSPWKEVQVDEDETIILCMFFSQIMS</sequence>
<evidence type="ECO:0000313" key="1">
    <source>
        <dbReference type="EMBL" id="KAH7682690.1"/>
    </source>
</evidence>
<gene>
    <name evidence="1" type="ORF">IHE45_05G138600</name>
</gene>
<reference evidence="2" key="1">
    <citation type="journal article" date="2022" name="Nat. Commun.">
        <title>Chromosome evolution and the genetic basis of agronomically important traits in greater yam.</title>
        <authorList>
            <person name="Bredeson J.V."/>
            <person name="Lyons J.B."/>
            <person name="Oniyinde I.O."/>
            <person name="Okereke N.R."/>
            <person name="Kolade O."/>
            <person name="Nnabue I."/>
            <person name="Nwadili C.O."/>
            <person name="Hribova E."/>
            <person name="Parker M."/>
            <person name="Nwogha J."/>
            <person name="Shu S."/>
            <person name="Carlson J."/>
            <person name="Kariba R."/>
            <person name="Muthemba S."/>
            <person name="Knop K."/>
            <person name="Barton G.J."/>
            <person name="Sherwood A.V."/>
            <person name="Lopez-Montes A."/>
            <person name="Asiedu R."/>
            <person name="Jamnadass R."/>
            <person name="Muchugi A."/>
            <person name="Goodstein D."/>
            <person name="Egesi C.N."/>
            <person name="Featherston J."/>
            <person name="Asfaw A."/>
            <person name="Simpson G.G."/>
            <person name="Dolezel J."/>
            <person name="Hendre P.S."/>
            <person name="Van Deynze A."/>
            <person name="Kumar P.L."/>
            <person name="Obidiegwu J.E."/>
            <person name="Bhattacharjee R."/>
            <person name="Rokhsar D.S."/>
        </authorList>
    </citation>
    <scope>NUCLEOTIDE SEQUENCE [LARGE SCALE GENOMIC DNA]</scope>
    <source>
        <strain evidence="2">cv. TDa95/00328</strain>
    </source>
</reference>
<proteinExistence type="predicted"/>
<accession>A0ACB7W524</accession>
<name>A0ACB7W524_DIOAL</name>